<dbReference type="AlphaFoldDB" id="A0A7J0DR42"/>
<organism evidence="2 3">
    <name type="scientific">Actinidia rufa</name>
    <dbReference type="NCBI Taxonomy" id="165716"/>
    <lineage>
        <taxon>Eukaryota</taxon>
        <taxon>Viridiplantae</taxon>
        <taxon>Streptophyta</taxon>
        <taxon>Embryophyta</taxon>
        <taxon>Tracheophyta</taxon>
        <taxon>Spermatophyta</taxon>
        <taxon>Magnoliopsida</taxon>
        <taxon>eudicotyledons</taxon>
        <taxon>Gunneridae</taxon>
        <taxon>Pentapetalae</taxon>
        <taxon>asterids</taxon>
        <taxon>Ericales</taxon>
        <taxon>Actinidiaceae</taxon>
        <taxon>Actinidia</taxon>
    </lineage>
</organism>
<accession>A0A7J0DR42</accession>
<name>A0A7J0DR42_9ERIC</name>
<feature type="compositionally biased region" description="Basic and acidic residues" evidence="1">
    <location>
        <begin position="1"/>
        <end position="23"/>
    </location>
</feature>
<evidence type="ECO:0000256" key="1">
    <source>
        <dbReference type="SAM" id="MobiDB-lite"/>
    </source>
</evidence>
<protein>
    <submittedName>
        <fullName evidence="2">Uncharacterized protein</fullName>
    </submittedName>
</protein>
<dbReference type="EMBL" id="BJWL01000333">
    <property type="protein sequence ID" value="GFS39458.1"/>
    <property type="molecule type" value="Genomic_DNA"/>
</dbReference>
<evidence type="ECO:0000313" key="3">
    <source>
        <dbReference type="Proteomes" id="UP000585474"/>
    </source>
</evidence>
<dbReference type="Proteomes" id="UP000585474">
    <property type="component" value="Unassembled WGS sequence"/>
</dbReference>
<gene>
    <name evidence="2" type="ORF">Acr_00g0063130</name>
</gene>
<comment type="caution">
    <text evidence="2">The sequence shown here is derived from an EMBL/GenBank/DDBJ whole genome shotgun (WGS) entry which is preliminary data.</text>
</comment>
<sequence length="239" mass="26910">MNQEEGNKDENEMNQEEGNKDLGTEECEEMNVEYDSLNIDDPSNWDKMDQKSNDECFMKSSANLEECLKHAGISDIDGRDLWMELKVLREILPLNINDPSNWDKMDQKSNDECFMKSSANLEECLKHAGISDIDGRDLWMELKVLREILPEEVNKPIEVLNYLSQNNAAFEGSSGSPKSRLTHCSESSSVASWSNAARKYNVDPSCIGISWNADSFHGVAVWMISSPERSALMALGSKS</sequence>
<dbReference type="OrthoDB" id="1110027at2759"/>
<proteinExistence type="predicted"/>
<reference evidence="3" key="1">
    <citation type="submission" date="2019-07" db="EMBL/GenBank/DDBJ databases">
        <title>De Novo Assembly of kiwifruit Actinidia rufa.</title>
        <authorList>
            <person name="Sugita-Konishi S."/>
            <person name="Sato K."/>
            <person name="Mori E."/>
            <person name="Abe Y."/>
            <person name="Kisaki G."/>
            <person name="Hamano K."/>
            <person name="Suezawa K."/>
            <person name="Otani M."/>
            <person name="Fukuda T."/>
            <person name="Manabe T."/>
            <person name="Gomi K."/>
            <person name="Tabuchi M."/>
            <person name="Akimitsu K."/>
            <person name="Kataoka I."/>
        </authorList>
    </citation>
    <scope>NUCLEOTIDE SEQUENCE [LARGE SCALE GENOMIC DNA]</scope>
    <source>
        <strain evidence="3">cv. Fuchu</strain>
    </source>
</reference>
<feature type="region of interest" description="Disordered" evidence="1">
    <location>
        <begin position="1"/>
        <end position="24"/>
    </location>
</feature>
<keyword evidence="3" id="KW-1185">Reference proteome</keyword>
<evidence type="ECO:0000313" key="2">
    <source>
        <dbReference type="EMBL" id="GFS39458.1"/>
    </source>
</evidence>